<dbReference type="FunFam" id="3.30.200.20:FF:000195">
    <property type="entry name" value="G-type lectin S-receptor-like serine/threonine-protein kinase"/>
    <property type="match status" value="1"/>
</dbReference>
<evidence type="ECO:0000256" key="12">
    <source>
        <dbReference type="ARBA" id="ARBA00048679"/>
    </source>
</evidence>
<evidence type="ECO:0000256" key="7">
    <source>
        <dbReference type="ARBA" id="ARBA00022777"/>
    </source>
</evidence>
<evidence type="ECO:0000256" key="4">
    <source>
        <dbReference type="ARBA" id="ARBA00022679"/>
    </source>
</evidence>
<organism evidence="19 20">
    <name type="scientific">Stephania japonica</name>
    <dbReference type="NCBI Taxonomy" id="461633"/>
    <lineage>
        <taxon>Eukaryota</taxon>
        <taxon>Viridiplantae</taxon>
        <taxon>Streptophyta</taxon>
        <taxon>Embryophyta</taxon>
        <taxon>Tracheophyta</taxon>
        <taxon>Spermatophyta</taxon>
        <taxon>Magnoliopsida</taxon>
        <taxon>Ranunculales</taxon>
        <taxon>Menispermaceae</taxon>
        <taxon>Menispermoideae</taxon>
        <taxon>Cissampelideae</taxon>
        <taxon>Stephania</taxon>
    </lineage>
</organism>
<keyword evidence="14" id="KW-1133">Transmembrane helix</keyword>
<dbReference type="Pfam" id="PF08276">
    <property type="entry name" value="PAN_2"/>
    <property type="match status" value="1"/>
</dbReference>
<gene>
    <name evidence="19" type="ORF">Sjap_025433</name>
</gene>
<dbReference type="PROSITE" id="PS50927">
    <property type="entry name" value="BULB_LECTIN"/>
    <property type="match status" value="1"/>
</dbReference>
<protein>
    <recommendedName>
        <fullName evidence="13">Receptor-like serine/threonine-protein kinase</fullName>
        <ecNumber evidence="13">2.7.11.1</ecNumber>
    </recommendedName>
</protein>
<dbReference type="Pfam" id="PF00954">
    <property type="entry name" value="S_locus_glycop"/>
    <property type="match status" value="1"/>
</dbReference>
<evidence type="ECO:0000313" key="20">
    <source>
        <dbReference type="Proteomes" id="UP001417504"/>
    </source>
</evidence>
<feature type="chain" id="PRO_5043025798" description="Receptor-like serine/threonine-protein kinase" evidence="15">
    <location>
        <begin position="20"/>
        <end position="835"/>
    </location>
</feature>
<feature type="transmembrane region" description="Helical" evidence="14">
    <location>
        <begin position="444"/>
        <end position="466"/>
    </location>
</feature>
<dbReference type="PROSITE" id="PS00108">
    <property type="entry name" value="PROTEIN_KINASE_ST"/>
    <property type="match status" value="1"/>
</dbReference>
<dbReference type="Pfam" id="PF01453">
    <property type="entry name" value="B_lectin"/>
    <property type="match status" value="1"/>
</dbReference>
<dbReference type="PANTHER" id="PTHR27002">
    <property type="entry name" value="RECEPTOR-LIKE SERINE/THREONINE-PROTEIN KINASE SD1-8"/>
    <property type="match status" value="1"/>
</dbReference>
<evidence type="ECO:0000256" key="2">
    <source>
        <dbReference type="ARBA" id="ARBA00022475"/>
    </source>
</evidence>
<keyword evidence="7 13" id="KW-0418">Kinase</keyword>
<dbReference type="Pfam" id="PF07714">
    <property type="entry name" value="PK_Tyr_Ser-Thr"/>
    <property type="match status" value="1"/>
</dbReference>
<keyword evidence="14" id="KW-0472">Membrane</keyword>
<dbReference type="CDD" id="cd00028">
    <property type="entry name" value="B_lectin"/>
    <property type="match status" value="1"/>
</dbReference>
<dbReference type="SUPFAM" id="SSF56112">
    <property type="entry name" value="Protein kinase-like (PK-like)"/>
    <property type="match status" value="1"/>
</dbReference>
<keyword evidence="2" id="KW-1003">Cell membrane</keyword>
<name>A0AAP0E641_9MAGN</name>
<dbReference type="InterPro" id="IPR003609">
    <property type="entry name" value="Pan_app"/>
</dbReference>
<evidence type="ECO:0000256" key="10">
    <source>
        <dbReference type="ARBA" id="ARBA00023180"/>
    </source>
</evidence>
<dbReference type="SMART" id="SM00473">
    <property type="entry name" value="PAN_AP"/>
    <property type="match status" value="1"/>
</dbReference>
<dbReference type="PIRSF" id="PIRSF000641">
    <property type="entry name" value="SRK"/>
    <property type="match status" value="1"/>
</dbReference>
<sequence>MRFIMGLFHFTSYVLLILASSPLLLSNGEDRLTLGMSISGNQILTSDGEIFVLGFFSPGNSSNQYLGIWYNNIPVQTIVWIANRDDPLSKSSSGLLMLNRKGNLVLMDGTRYVWSSNVSFVNGTANNSVAVLQNSGNLVLRDGAGVVLWQSFDHPTDTLLPGMKIGFSKKTGHNGLLTSWKDENEPRSGDFTLGLDPQRPSQIVIWRDSNPYSRTDLLDVRWIVTGMEKSNNSLLYLNYIRSDEGYYVGFGVSDNSIVSRWMLNRTGVIEFLLWQATIMKWTVFWSAPKDECEIYARCGPFGSCDKNNRPGICSCMTGFKPSIQKDWENGDWSGGCVRQKKLKCDDGDGFMRYERMKLPDHSILLGNLTIEECEIQCRRNCSCIAYAPANSSDQVESRCMYWSGNLMDVTHYLNAGRDLFVRLDGSELADGSEKGPLAKSKKSIAIPIATTMAILLIGTLCCFLLVRKFQRPKKRRSFIGIRLKDPSESAAFGSHNGSEVNSFSLSSILAATDSFSAVNKLGEGGFGPVYRGTLIDGSEIAVKKLSENSGQGREEFMNEVTLIAKLQHKNLVRLLGCCIQKEEKMLIYEYMPNKSLDKHLFDLSKRVNLDWNLRFHIIEGIAQGILYLHKYSRLKIIHRDLKASNILLDGSMNPKISDFGMARIIGGNQTEANTGRVVGTLGYMSPEYALNGLFSEKSDVFSFGVLLIEIISSKRNTGLYPTEKTPTLLGHAWELWREDRALELMDESIKDSCVPQEILRCIQIGLLCVQEDANARPTMSSIIFMLGNDNATLPSPEQPGFFMKRTSTVVNSGNLSNISKLYSINEVTITSTEPR</sequence>
<feature type="domain" description="Bulb-type lectin" evidence="17">
    <location>
        <begin position="29"/>
        <end position="153"/>
    </location>
</feature>
<evidence type="ECO:0000256" key="11">
    <source>
        <dbReference type="ARBA" id="ARBA00047899"/>
    </source>
</evidence>
<evidence type="ECO:0000256" key="1">
    <source>
        <dbReference type="ARBA" id="ARBA00004251"/>
    </source>
</evidence>
<dbReference type="Gene3D" id="3.30.200.20">
    <property type="entry name" value="Phosphorylase Kinase, domain 1"/>
    <property type="match status" value="1"/>
</dbReference>
<accession>A0AAP0E641</accession>
<dbReference type="GO" id="GO:0005524">
    <property type="term" value="F:ATP binding"/>
    <property type="evidence" value="ECO:0007669"/>
    <property type="project" value="UniProtKB-KW"/>
</dbReference>
<feature type="signal peptide" evidence="15">
    <location>
        <begin position="1"/>
        <end position="19"/>
    </location>
</feature>
<evidence type="ECO:0000259" key="16">
    <source>
        <dbReference type="PROSITE" id="PS50011"/>
    </source>
</evidence>
<dbReference type="FunFam" id="2.90.10.10:FF:000005">
    <property type="entry name" value="G-type lectin S-receptor-like serine/threonine-protein kinase"/>
    <property type="match status" value="1"/>
</dbReference>
<comment type="caution">
    <text evidence="19">The sequence shown here is derived from an EMBL/GenBank/DDBJ whole genome shotgun (WGS) entry which is preliminary data.</text>
</comment>
<keyword evidence="6 13" id="KW-0547">Nucleotide-binding</keyword>
<keyword evidence="10" id="KW-0325">Glycoprotein</keyword>
<dbReference type="InterPro" id="IPR001480">
    <property type="entry name" value="Bulb-type_lectin_dom"/>
</dbReference>
<dbReference type="GO" id="GO:0005886">
    <property type="term" value="C:plasma membrane"/>
    <property type="evidence" value="ECO:0007669"/>
    <property type="project" value="UniProtKB-SubCell"/>
</dbReference>
<dbReference type="Gene3D" id="1.10.510.10">
    <property type="entry name" value="Transferase(Phosphotransferase) domain 1"/>
    <property type="match status" value="1"/>
</dbReference>
<dbReference type="CDD" id="cd01098">
    <property type="entry name" value="PAN_AP_plant"/>
    <property type="match status" value="1"/>
</dbReference>
<dbReference type="SMART" id="SM00220">
    <property type="entry name" value="S_TKc"/>
    <property type="match status" value="1"/>
</dbReference>
<dbReference type="EMBL" id="JBBNAE010000011">
    <property type="protein sequence ID" value="KAK9085022.1"/>
    <property type="molecule type" value="Genomic_DNA"/>
</dbReference>
<keyword evidence="14" id="KW-0812">Transmembrane</keyword>
<keyword evidence="3 13" id="KW-0723">Serine/threonine-protein kinase</keyword>
<keyword evidence="20" id="KW-1185">Reference proteome</keyword>
<dbReference type="GO" id="GO:0048544">
    <property type="term" value="P:recognition of pollen"/>
    <property type="evidence" value="ECO:0007669"/>
    <property type="project" value="InterPro"/>
</dbReference>
<evidence type="ECO:0000256" key="3">
    <source>
        <dbReference type="ARBA" id="ARBA00022527"/>
    </source>
</evidence>
<keyword evidence="9" id="KW-1015">Disulfide bond</keyword>
<dbReference type="Proteomes" id="UP001417504">
    <property type="component" value="Unassembled WGS sequence"/>
</dbReference>
<keyword evidence="8 13" id="KW-0067">ATP-binding</keyword>
<dbReference type="InterPro" id="IPR000719">
    <property type="entry name" value="Prot_kinase_dom"/>
</dbReference>
<dbReference type="InterPro" id="IPR001245">
    <property type="entry name" value="Ser-Thr/Tyr_kinase_cat_dom"/>
</dbReference>
<dbReference type="SMART" id="SM00108">
    <property type="entry name" value="B_lectin"/>
    <property type="match status" value="1"/>
</dbReference>
<dbReference type="InterPro" id="IPR036426">
    <property type="entry name" value="Bulb-type_lectin_dom_sf"/>
</dbReference>
<dbReference type="Gene3D" id="2.90.10.10">
    <property type="entry name" value="Bulb-type lectin domain"/>
    <property type="match status" value="1"/>
</dbReference>
<evidence type="ECO:0000259" key="17">
    <source>
        <dbReference type="PROSITE" id="PS50927"/>
    </source>
</evidence>
<reference evidence="19 20" key="1">
    <citation type="submission" date="2024-01" db="EMBL/GenBank/DDBJ databases">
        <title>Genome assemblies of Stephania.</title>
        <authorList>
            <person name="Yang L."/>
        </authorList>
    </citation>
    <scope>NUCLEOTIDE SEQUENCE [LARGE SCALE GENOMIC DNA]</scope>
    <source>
        <strain evidence="19">QJT</strain>
        <tissue evidence="19">Leaf</tissue>
    </source>
</reference>
<comment type="subcellular location">
    <subcellularLocation>
        <location evidence="1">Cell membrane</location>
        <topology evidence="1">Single-pass type I membrane protein</topology>
    </subcellularLocation>
</comment>
<dbReference type="InterPro" id="IPR024171">
    <property type="entry name" value="SRK-like_kinase"/>
</dbReference>
<feature type="domain" description="Apple" evidence="18">
    <location>
        <begin position="344"/>
        <end position="424"/>
    </location>
</feature>
<dbReference type="CDD" id="cd14066">
    <property type="entry name" value="STKc_IRAK"/>
    <property type="match status" value="1"/>
</dbReference>
<keyword evidence="5 15" id="KW-0732">Signal</keyword>
<dbReference type="InterPro" id="IPR008271">
    <property type="entry name" value="Ser/Thr_kinase_AS"/>
</dbReference>
<dbReference type="EC" id="2.7.11.1" evidence="13"/>
<dbReference type="InterPro" id="IPR011009">
    <property type="entry name" value="Kinase-like_dom_sf"/>
</dbReference>
<evidence type="ECO:0000256" key="15">
    <source>
        <dbReference type="SAM" id="SignalP"/>
    </source>
</evidence>
<evidence type="ECO:0000256" key="14">
    <source>
        <dbReference type="SAM" id="Phobius"/>
    </source>
</evidence>
<keyword evidence="4 13" id="KW-0808">Transferase</keyword>
<comment type="catalytic activity">
    <reaction evidence="12 13">
        <text>L-seryl-[protein] + ATP = O-phospho-L-seryl-[protein] + ADP + H(+)</text>
        <dbReference type="Rhea" id="RHEA:17989"/>
        <dbReference type="Rhea" id="RHEA-COMP:9863"/>
        <dbReference type="Rhea" id="RHEA-COMP:11604"/>
        <dbReference type="ChEBI" id="CHEBI:15378"/>
        <dbReference type="ChEBI" id="CHEBI:29999"/>
        <dbReference type="ChEBI" id="CHEBI:30616"/>
        <dbReference type="ChEBI" id="CHEBI:83421"/>
        <dbReference type="ChEBI" id="CHEBI:456216"/>
        <dbReference type="EC" id="2.7.11.1"/>
    </reaction>
</comment>
<evidence type="ECO:0000256" key="13">
    <source>
        <dbReference type="PIRNR" id="PIRNR000641"/>
    </source>
</evidence>
<dbReference type="SUPFAM" id="SSF51110">
    <property type="entry name" value="alpha-D-mannose-specific plant lectins"/>
    <property type="match status" value="1"/>
</dbReference>
<dbReference type="PANTHER" id="PTHR27002:SF925">
    <property type="entry name" value="RECEPTOR-LIKE SERINE_THREONINE-PROTEIN KINASE"/>
    <property type="match status" value="1"/>
</dbReference>
<proteinExistence type="inferred from homology"/>
<dbReference type="InterPro" id="IPR000858">
    <property type="entry name" value="S_locus_glycoprot_dom"/>
</dbReference>
<dbReference type="AlphaFoldDB" id="A0AAP0E641"/>
<comment type="catalytic activity">
    <reaction evidence="11 13">
        <text>L-threonyl-[protein] + ATP = O-phospho-L-threonyl-[protein] + ADP + H(+)</text>
        <dbReference type="Rhea" id="RHEA:46608"/>
        <dbReference type="Rhea" id="RHEA-COMP:11060"/>
        <dbReference type="Rhea" id="RHEA-COMP:11605"/>
        <dbReference type="ChEBI" id="CHEBI:15378"/>
        <dbReference type="ChEBI" id="CHEBI:30013"/>
        <dbReference type="ChEBI" id="CHEBI:30616"/>
        <dbReference type="ChEBI" id="CHEBI:61977"/>
        <dbReference type="ChEBI" id="CHEBI:456216"/>
        <dbReference type="EC" id="2.7.11.1"/>
    </reaction>
</comment>
<dbReference type="GO" id="GO:0004674">
    <property type="term" value="F:protein serine/threonine kinase activity"/>
    <property type="evidence" value="ECO:0007669"/>
    <property type="project" value="UniProtKB-KW"/>
</dbReference>
<evidence type="ECO:0000259" key="18">
    <source>
        <dbReference type="PROSITE" id="PS50948"/>
    </source>
</evidence>
<dbReference type="PROSITE" id="PS50011">
    <property type="entry name" value="PROTEIN_KINASE_DOM"/>
    <property type="match status" value="1"/>
</dbReference>
<dbReference type="PROSITE" id="PS50948">
    <property type="entry name" value="PAN"/>
    <property type="match status" value="1"/>
</dbReference>
<evidence type="ECO:0000256" key="9">
    <source>
        <dbReference type="ARBA" id="ARBA00023157"/>
    </source>
</evidence>
<evidence type="ECO:0000256" key="6">
    <source>
        <dbReference type="ARBA" id="ARBA00022741"/>
    </source>
</evidence>
<evidence type="ECO:0000313" key="19">
    <source>
        <dbReference type="EMBL" id="KAK9085022.1"/>
    </source>
</evidence>
<dbReference type="FunFam" id="1.10.510.10:FF:000060">
    <property type="entry name" value="G-type lectin S-receptor-like serine/threonine-protein kinase"/>
    <property type="match status" value="1"/>
</dbReference>
<comment type="similarity">
    <text evidence="13">Belongs to the protein kinase superfamily. Ser/Thr protein kinase family.</text>
</comment>
<feature type="domain" description="Protein kinase" evidence="16">
    <location>
        <begin position="515"/>
        <end position="793"/>
    </location>
</feature>
<evidence type="ECO:0000256" key="5">
    <source>
        <dbReference type="ARBA" id="ARBA00022729"/>
    </source>
</evidence>
<evidence type="ECO:0000256" key="8">
    <source>
        <dbReference type="ARBA" id="ARBA00022840"/>
    </source>
</evidence>